<keyword evidence="2" id="KW-1185">Reference proteome</keyword>
<sequence>MVARELPDYVRRCADRYAESLFATAVIVSQAANHTDAETAPTNGS</sequence>
<comment type="caution">
    <text evidence="1">The sequence shown here is derived from an EMBL/GenBank/DDBJ whole genome shotgun (WGS) entry which is preliminary data.</text>
</comment>
<reference evidence="2" key="1">
    <citation type="submission" date="2017-06" db="EMBL/GenBank/DDBJ databases">
        <title>Genome analysis of Fimbriiglobus ruber SP5, the first member of the order Planctomycetales with confirmed chitinolytic capability.</title>
        <authorList>
            <person name="Ravin N.V."/>
            <person name="Rakitin A.L."/>
            <person name="Ivanova A.A."/>
            <person name="Beletsky A.V."/>
            <person name="Kulichevskaya I.S."/>
            <person name="Mardanov A.V."/>
            <person name="Dedysh S.N."/>
        </authorList>
    </citation>
    <scope>NUCLEOTIDE SEQUENCE [LARGE SCALE GENOMIC DNA]</scope>
    <source>
        <strain evidence="2">SP5</strain>
    </source>
</reference>
<organism evidence="1 2">
    <name type="scientific">Fimbriiglobus ruber</name>
    <dbReference type="NCBI Taxonomy" id="1908690"/>
    <lineage>
        <taxon>Bacteria</taxon>
        <taxon>Pseudomonadati</taxon>
        <taxon>Planctomycetota</taxon>
        <taxon>Planctomycetia</taxon>
        <taxon>Gemmatales</taxon>
        <taxon>Gemmataceae</taxon>
        <taxon>Fimbriiglobus</taxon>
    </lineage>
</organism>
<protein>
    <submittedName>
        <fullName evidence="1">Uncharacterized protein</fullName>
    </submittedName>
</protein>
<accession>A0A225DIZ6</accession>
<dbReference type="AlphaFoldDB" id="A0A225DIZ6"/>
<name>A0A225DIZ6_9BACT</name>
<proteinExistence type="predicted"/>
<evidence type="ECO:0000313" key="2">
    <source>
        <dbReference type="Proteomes" id="UP000214646"/>
    </source>
</evidence>
<gene>
    <name evidence="1" type="ORF">FRUB_04845</name>
</gene>
<dbReference type="EMBL" id="NIDE01000007">
    <property type="protein sequence ID" value="OWK40953.1"/>
    <property type="molecule type" value="Genomic_DNA"/>
</dbReference>
<evidence type="ECO:0000313" key="1">
    <source>
        <dbReference type="EMBL" id="OWK40953.1"/>
    </source>
</evidence>
<dbReference type="Proteomes" id="UP000214646">
    <property type="component" value="Unassembled WGS sequence"/>
</dbReference>